<keyword evidence="2" id="KW-0472">Membrane</keyword>
<keyword evidence="2" id="KW-1133">Transmembrane helix</keyword>
<keyword evidence="4" id="KW-1185">Reference proteome</keyword>
<evidence type="ECO:0000256" key="1">
    <source>
        <dbReference type="SAM" id="MobiDB-lite"/>
    </source>
</evidence>
<reference evidence="3 4" key="1">
    <citation type="journal article" date="2024" name="Commun. Biol.">
        <title>Comparative genomic analysis of thermophilic fungi reveals convergent evolutionary adaptations and gene losses.</title>
        <authorList>
            <person name="Steindorff A.S."/>
            <person name="Aguilar-Pontes M.V."/>
            <person name="Robinson A.J."/>
            <person name="Andreopoulos B."/>
            <person name="LaButti K."/>
            <person name="Kuo A."/>
            <person name="Mondo S."/>
            <person name="Riley R."/>
            <person name="Otillar R."/>
            <person name="Haridas S."/>
            <person name="Lipzen A."/>
            <person name="Grimwood J."/>
            <person name="Schmutz J."/>
            <person name="Clum A."/>
            <person name="Reid I.D."/>
            <person name="Moisan M.C."/>
            <person name="Butler G."/>
            <person name="Nguyen T.T.M."/>
            <person name="Dewar K."/>
            <person name="Conant G."/>
            <person name="Drula E."/>
            <person name="Henrissat B."/>
            <person name="Hansel C."/>
            <person name="Singer S."/>
            <person name="Hutchinson M.I."/>
            <person name="de Vries R.P."/>
            <person name="Natvig D.O."/>
            <person name="Powell A.J."/>
            <person name="Tsang A."/>
            <person name="Grigoriev I.V."/>
        </authorList>
    </citation>
    <scope>NUCLEOTIDE SEQUENCE [LARGE SCALE GENOMIC DNA]</scope>
    <source>
        <strain evidence="3 4">ATCC 24622</strain>
    </source>
</reference>
<feature type="transmembrane region" description="Helical" evidence="2">
    <location>
        <begin position="127"/>
        <end position="148"/>
    </location>
</feature>
<organism evidence="3 4">
    <name type="scientific">Phialemonium thermophilum</name>
    <dbReference type="NCBI Taxonomy" id="223376"/>
    <lineage>
        <taxon>Eukaryota</taxon>
        <taxon>Fungi</taxon>
        <taxon>Dikarya</taxon>
        <taxon>Ascomycota</taxon>
        <taxon>Pezizomycotina</taxon>
        <taxon>Sordariomycetes</taxon>
        <taxon>Sordariomycetidae</taxon>
        <taxon>Cephalothecales</taxon>
        <taxon>Cephalothecaceae</taxon>
        <taxon>Phialemonium</taxon>
    </lineage>
</organism>
<dbReference type="EMBL" id="JAZHXJ010000652">
    <property type="protein sequence ID" value="KAL1854837.1"/>
    <property type="molecule type" value="Genomic_DNA"/>
</dbReference>
<evidence type="ECO:0000313" key="3">
    <source>
        <dbReference type="EMBL" id="KAL1854837.1"/>
    </source>
</evidence>
<sequence>METTLFPLATLPACANECGHLFDANGACVPPAQPTAAASVYDACFCADSRLTAFSTGTAGVCDDACTATPADLNSIRNWYTSFCAKNGQVKGGKTTTTTAGSGGSSAGSTKGSDGGGGSWLSTHYQWVIFLVVMVVAIAGIWVGACIWRRRYLRRKDRQYALDKRLSQLNDPSRASAAGGSTGHGASSIHIPRPGLFQPAPITSAGVFDTSVGEEKPKKVKQKKKWIPTERT</sequence>
<dbReference type="Proteomes" id="UP001586593">
    <property type="component" value="Unassembled WGS sequence"/>
</dbReference>
<accession>A0ABR3W6X6</accession>
<proteinExistence type="predicted"/>
<gene>
    <name evidence="3" type="ORF">VTK73DRAFT_8690</name>
</gene>
<name>A0ABR3W6X6_9PEZI</name>
<feature type="compositionally biased region" description="Low complexity" evidence="1">
    <location>
        <begin position="175"/>
        <end position="188"/>
    </location>
</feature>
<protein>
    <recommendedName>
        <fullName evidence="5">Integral membrane protein</fullName>
    </recommendedName>
</protein>
<feature type="region of interest" description="Disordered" evidence="1">
    <location>
        <begin position="171"/>
        <end position="232"/>
    </location>
</feature>
<evidence type="ECO:0008006" key="5">
    <source>
        <dbReference type="Google" id="ProtNLM"/>
    </source>
</evidence>
<keyword evidence="2" id="KW-0812">Transmembrane</keyword>
<evidence type="ECO:0000313" key="4">
    <source>
        <dbReference type="Proteomes" id="UP001586593"/>
    </source>
</evidence>
<feature type="region of interest" description="Disordered" evidence="1">
    <location>
        <begin position="90"/>
        <end position="114"/>
    </location>
</feature>
<evidence type="ECO:0000256" key="2">
    <source>
        <dbReference type="SAM" id="Phobius"/>
    </source>
</evidence>
<comment type="caution">
    <text evidence="3">The sequence shown here is derived from an EMBL/GenBank/DDBJ whole genome shotgun (WGS) entry which is preliminary data.</text>
</comment>